<feature type="domain" description="Outer membrane protein beta-barrel" evidence="7">
    <location>
        <begin position="17"/>
        <end position="229"/>
    </location>
</feature>
<evidence type="ECO:0000256" key="1">
    <source>
        <dbReference type="ARBA" id="ARBA00004442"/>
    </source>
</evidence>
<evidence type="ECO:0000256" key="6">
    <source>
        <dbReference type="SAM" id="SignalP"/>
    </source>
</evidence>
<evidence type="ECO:0000313" key="8">
    <source>
        <dbReference type="EMBL" id="MER8931915.1"/>
    </source>
</evidence>
<evidence type="ECO:0000256" key="2">
    <source>
        <dbReference type="ARBA" id="ARBA00022729"/>
    </source>
</evidence>
<gene>
    <name evidence="8" type="ORF">NKI33_02900</name>
</gene>
<dbReference type="PANTHER" id="PTHR34001">
    <property type="entry name" value="BLL7405 PROTEIN"/>
    <property type="match status" value="1"/>
</dbReference>
<evidence type="ECO:0000256" key="3">
    <source>
        <dbReference type="ARBA" id="ARBA00023136"/>
    </source>
</evidence>
<comment type="subcellular location">
    <subcellularLocation>
        <location evidence="1">Cell outer membrane</location>
    </subcellularLocation>
</comment>
<dbReference type="Proteomes" id="UP001464387">
    <property type="component" value="Unassembled WGS sequence"/>
</dbReference>
<evidence type="ECO:0000256" key="5">
    <source>
        <dbReference type="ARBA" id="ARBA00038306"/>
    </source>
</evidence>
<dbReference type="RefSeq" id="WP_287269101.1">
    <property type="nucleotide sequence ID" value="NZ_JAMYMT010000001.1"/>
</dbReference>
<dbReference type="EMBL" id="JAMYPJ010000002">
    <property type="protein sequence ID" value="MER8931915.1"/>
    <property type="molecule type" value="Genomic_DNA"/>
</dbReference>
<keyword evidence="2 6" id="KW-0732">Signal</keyword>
<reference evidence="8 9" key="1">
    <citation type="journal article" date="2024" name="Proc. Natl. Acad. Sci. U.S.A.">
        <title>The evolutionary genomics of adaptation to stress in wild rhizobium bacteria.</title>
        <authorList>
            <person name="Kehlet-Delgado H."/>
            <person name="Montoya A.P."/>
            <person name="Jensen K.T."/>
            <person name="Wendlandt C.E."/>
            <person name="Dexheimer C."/>
            <person name="Roberts M."/>
            <person name="Torres Martinez L."/>
            <person name="Friesen M.L."/>
            <person name="Griffitts J.S."/>
            <person name="Porter S.S."/>
        </authorList>
    </citation>
    <scope>NUCLEOTIDE SEQUENCE [LARGE SCALE GENOMIC DNA]</scope>
    <source>
        <strain evidence="8 9">M0729</strain>
    </source>
</reference>
<protein>
    <submittedName>
        <fullName evidence="8">Outer membrane beta-barrel protein</fullName>
    </submittedName>
</protein>
<feature type="signal peptide" evidence="6">
    <location>
        <begin position="1"/>
        <end position="26"/>
    </location>
</feature>
<keyword evidence="9" id="KW-1185">Reference proteome</keyword>
<accession>A0ABV1Y9T3</accession>
<evidence type="ECO:0000256" key="4">
    <source>
        <dbReference type="ARBA" id="ARBA00023237"/>
    </source>
</evidence>
<name>A0ABV1Y9T3_9HYPH</name>
<dbReference type="PANTHER" id="PTHR34001:SF3">
    <property type="entry name" value="BLL7405 PROTEIN"/>
    <property type="match status" value="1"/>
</dbReference>
<keyword evidence="4" id="KW-0998">Cell outer membrane</keyword>
<comment type="caution">
    <text evidence="8">The sequence shown here is derived from an EMBL/GenBank/DDBJ whole genome shotgun (WGS) entry which is preliminary data.</text>
</comment>
<dbReference type="Pfam" id="PF13505">
    <property type="entry name" value="OMP_b-brl"/>
    <property type="match status" value="2"/>
</dbReference>
<dbReference type="Gene3D" id="2.40.160.20">
    <property type="match status" value="2"/>
</dbReference>
<evidence type="ECO:0000313" key="9">
    <source>
        <dbReference type="Proteomes" id="UP001464387"/>
    </source>
</evidence>
<dbReference type="InterPro" id="IPR051692">
    <property type="entry name" value="OMP-like"/>
</dbReference>
<organism evidence="8 9">
    <name type="scientific">Mesorhizobium opportunistum</name>
    <dbReference type="NCBI Taxonomy" id="593909"/>
    <lineage>
        <taxon>Bacteria</taxon>
        <taxon>Pseudomonadati</taxon>
        <taxon>Pseudomonadota</taxon>
        <taxon>Alphaproteobacteria</taxon>
        <taxon>Hyphomicrobiales</taxon>
        <taxon>Phyllobacteriaceae</taxon>
        <taxon>Mesorhizobium</taxon>
    </lineage>
</organism>
<sequence length="436" mass="45902">MTVRVSAKSIFLGAVSVLALMSAAHAADVVQPVEASGFNWSGLYVGFGVGAGANVHKLGSDFIPISLNGIGGEGVYGELTAGYDYMVSPRFLLGGLLDVHVGDIKTKIDAAGFDASIQETYGFDAGLRVGYLFTPNTLGYVLGGYSWQKYKLDSNAGFGFDWDQSGYFVGGGIETAINSNWTIKTEYRYTRFGTKGDLLSEAGLIGAPDGLLNLDTSRHTFQIAANYRFGAQNGGGAAFETPAYNWTGFYIGGGLGAGASVHQIEIPPLGGAKFNGLGGEGAFGELNVGYDQDFGSWVAGVMVDARYSGMTSKLDLGVGSINVDTDYGFDVLGRVGMKMNESTLAYALAGYSWQHFDLNASDPVGDIADWGSSGFSVGAGLETAVSSNMTIGLEYRYSQFAEKDLSFLLGSGAPDGLVTTTPSFHTVRLGAKYKFN</sequence>
<dbReference type="InterPro" id="IPR011250">
    <property type="entry name" value="OMP/PagP_B-barrel"/>
</dbReference>
<feature type="chain" id="PRO_5045650209" evidence="6">
    <location>
        <begin position="27"/>
        <end position="436"/>
    </location>
</feature>
<evidence type="ECO:0000259" key="7">
    <source>
        <dbReference type="Pfam" id="PF13505"/>
    </source>
</evidence>
<dbReference type="SUPFAM" id="SSF56925">
    <property type="entry name" value="OMPA-like"/>
    <property type="match status" value="2"/>
</dbReference>
<feature type="domain" description="Outer membrane protein beta-barrel" evidence="7">
    <location>
        <begin position="241"/>
        <end position="435"/>
    </location>
</feature>
<comment type="similarity">
    <text evidence="5">Belongs to the Omp25/RopB family.</text>
</comment>
<proteinExistence type="inferred from homology"/>
<keyword evidence="3" id="KW-0472">Membrane</keyword>
<dbReference type="InterPro" id="IPR027385">
    <property type="entry name" value="Beta-barrel_OMP"/>
</dbReference>